<evidence type="ECO:0000313" key="16">
    <source>
        <dbReference type="Proteomes" id="UP001182556"/>
    </source>
</evidence>
<evidence type="ECO:0000256" key="12">
    <source>
        <dbReference type="ARBA" id="ARBA00023316"/>
    </source>
</evidence>
<comment type="caution">
    <text evidence="15">The sequence shown here is derived from an EMBL/GenBank/DDBJ whole genome shotgun (WGS) entry which is preliminary data.</text>
</comment>
<dbReference type="CDD" id="cd10951">
    <property type="entry name" value="CE4_ClCDA_like"/>
    <property type="match status" value="1"/>
</dbReference>
<dbReference type="EMBL" id="JAODAN010000003">
    <property type="protein sequence ID" value="KAK1925900.1"/>
    <property type="molecule type" value="Genomic_DNA"/>
</dbReference>
<evidence type="ECO:0000256" key="13">
    <source>
        <dbReference type="SAM" id="SignalP"/>
    </source>
</evidence>
<evidence type="ECO:0000256" key="2">
    <source>
        <dbReference type="ARBA" id="ARBA00004609"/>
    </source>
</evidence>
<dbReference type="PANTHER" id="PTHR46471:SF2">
    <property type="entry name" value="CHITIN DEACETYLASE-RELATED"/>
    <property type="match status" value="1"/>
</dbReference>
<keyword evidence="8" id="KW-0472">Membrane</keyword>
<dbReference type="Gene3D" id="3.20.20.370">
    <property type="entry name" value="Glycoside hydrolase/deacetylase"/>
    <property type="match status" value="1"/>
</dbReference>
<dbReference type="GO" id="GO:0071555">
    <property type="term" value="P:cell wall organization"/>
    <property type="evidence" value="ECO:0007669"/>
    <property type="project" value="UniProtKB-KW"/>
</dbReference>
<sequence>MLFKTTTTLSVLALTLTGARAAPLEEKENGLVVINNCVNSGQIALTFDDGPFQYEGNIASELNGGKATFFLNGNNYECIFSQVDQIRALHAAGHTLGSHTWSHADLTTLDEAGINNELARVEDAFIKILGLKPLYFRPPYGSINDLVLQVLAQRGYKKVFLWSDDTGDSTGASVQSSESVYDGIVGSYPQPHNVLNHSPIDTTAFQVVPYAVPRLQGAGYQLVAVDTCLGSEGEWPYVYVGEPGTPDDSWTCN</sequence>
<dbReference type="GO" id="GO:0005975">
    <property type="term" value="P:carbohydrate metabolic process"/>
    <property type="evidence" value="ECO:0007669"/>
    <property type="project" value="InterPro"/>
</dbReference>
<name>A0AAD9FTI1_PAPLA</name>
<keyword evidence="6 13" id="KW-0732">Signal</keyword>
<keyword evidence="3" id="KW-1003">Cell membrane</keyword>
<dbReference type="GO" id="GO:0046872">
    <property type="term" value="F:metal ion binding"/>
    <property type="evidence" value="ECO:0007669"/>
    <property type="project" value="UniProtKB-KW"/>
</dbReference>
<feature type="domain" description="NodB homology" evidence="14">
    <location>
        <begin position="41"/>
        <end position="223"/>
    </location>
</feature>
<keyword evidence="4" id="KW-0336">GPI-anchor</keyword>
<proteinExistence type="predicted"/>
<dbReference type="GO" id="GO:0016810">
    <property type="term" value="F:hydrolase activity, acting on carbon-nitrogen (but not peptide) bonds"/>
    <property type="evidence" value="ECO:0007669"/>
    <property type="project" value="InterPro"/>
</dbReference>
<organism evidence="15 16">
    <name type="scientific">Papiliotrema laurentii</name>
    <name type="common">Cryptococcus laurentii</name>
    <dbReference type="NCBI Taxonomy" id="5418"/>
    <lineage>
        <taxon>Eukaryota</taxon>
        <taxon>Fungi</taxon>
        <taxon>Dikarya</taxon>
        <taxon>Basidiomycota</taxon>
        <taxon>Agaricomycotina</taxon>
        <taxon>Tremellomycetes</taxon>
        <taxon>Tremellales</taxon>
        <taxon>Rhynchogastremaceae</taxon>
        <taxon>Papiliotrema</taxon>
    </lineage>
</organism>
<dbReference type="Pfam" id="PF01522">
    <property type="entry name" value="Polysacc_deac_1"/>
    <property type="match status" value="1"/>
</dbReference>
<keyword evidence="10" id="KW-0119">Carbohydrate metabolism</keyword>
<evidence type="ECO:0000256" key="6">
    <source>
        <dbReference type="ARBA" id="ARBA00022729"/>
    </source>
</evidence>
<gene>
    <name evidence="15" type="ORF">DB88DRAFT_217983</name>
</gene>
<keyword evidence="16" id="KW-1185">Reference proteome</keyword>
<evidence type="ECO:0000256" key="11">
    <source>
        <dbReference type="ARBA" id="ARBA00023288"/>
    </source>
</evidence>
<evidence type="ECO:0000256" key="9">
    <source>
        <dbReference type="ARBA" id="ARBA00023180"/>
    </source>
</evidence>
<evidence type="ECO:0000259" key="14">
    <source>
        <dbReference type="PROSITE" id="PS51677"/>
    </source>
</evidence>
<feature type="chain" id="PRO_5042022068" evidence="13">
    <location>
        <begin position="22"/>
        <end position="253"/>
    </location>
</feature>
<dbReference type="GO" id="GO:0005886">
    <property type="term" value="C:plasma membrane"/>
    <property type="evidence" value="ECO:0007669"/>
    <property type="project" value="UniProtKB-SubCell"/>
</dbReference>
<evidence type="ECO:0000256" key="7">
    <source>
        <dbReference type="ARBA" id="ARBA00022801"/>
    </source>
</evidence>
<evidence type="ECO:0000256" key="3">
    <source>
        <dbReference type="ARBA" id="ARBA00022475"/>
    </source>
</evidence>
<comment type="subcellular location">
    <subcellularLocation>
        <location evidence="2">Cell membrane</location>
        <topology evidence="2">Lipid-anchor</topology>
        <topology evidence="2">GPI-anchor</topology>
    </subcellularLocation>
</comment>
<comment type="cofactor">
    <cofactor evidence="1">
        <name>Co(2+)</name>
        <dbReference type="ChEBI" id="CHEBI:48828"/>
    </cofactor>
</comment>
<dbReference type="AlphaFoldDB" id="A0AAD9FTI1"/>
<evidence type="ECO:0000313" key="15">
    <source>
        <dbReference type="EMBL" id="KAK1925900.1"/>
    </source>
</evidence>
<evidence type="ECO:0000256" key="4">
    <source>
        <dbReference type="ARBA" id="ARBA00022622"/>
    </source>
</evidence>
<dbReference type="Proteomes" id="UP001182556">
    <property type="component" value="Unassembled WGS sequence"/>
</dbReference>
<protein>
    <submittedName>
        <fullName evidence="15">Carbohydrate deacetylase</fullName>
    </submittedName>
</protein>
<evidence type="ECO:0000256" key="1">
    <source>
        <dbReference type="ARBA" id="ARBA00001941"/>
    </source>
</evidence>
<dbReference type="SUPFAM" id="SSF88713">
    <property type="entry name" value="Glycoside hydrolase/deacetylase"/>
    <property type="match status" value="1"/>
</dbReference>
<keyword evidence="9" id="KW-0325">Glycoprotein</keyword>
<dbReference type="PANTHER" id="PTHR46471">
    <property type="entry name" value="CHITIN DEACETYLASE"/>
    <property type="match status" value="1"/>
</dbReference>
<accession>A0AAD9FTI1</accession>
<evidence type="ECO:0000256" key="10">
    <source>
        <dbReference type="ARBA" id="ARBA00023277"/>
    </source>
</evidence>
<keyword evidence="7" id="KW-0378">Hydrolase</keyword>
<feature type="signal peptide" evidence="13">
    <location>
        <begin position="1"/>
        <end position="21"/>
    </location>
</feature>
<dbReference type="PROSITE" id="PS51677">
    <property type="entry name" value="NODB"/>
    <property type="match status" value="1"/>
</dbReference>
<dbReference type="InterPro" id="IPR011330">
    <property type="entry name" value="Glyco_hydro/deAcase_b/a-brl"/>
</dbReference>
<keyword evidence="11" id="KW-0449">Lipoprotein</keyword>
<dbReference type="InterPro" id="IPR002509">
    <property type="entry name" value="NODB_dom"/>
</dbReference>
<evidence type="ECO:0000256" key="8">
    <source>
        <dbReference type="ARBA" id="ARBA00023136"/>
    </source>
</evidence>
<keyword evidence="12" id="KW-0961">Cell wall biogenesis/degradation</keyword>
<keyword evidence="5" id="KW-0479">Metal-binding</keyword>
<dbReference type="GO" id="GO:0098552">
    <property type="term" value="C:side of membrane"/>
    <property type="evidence" value="ECO:0007669"/>
    <property type="project" value="UniProtKB-KW"/>
</dbReference>
<evidence type="ECO:0000256" key="5">
    <source>
        <dbReference type="ARBA" id="ARBA00022723"/>
    </source>
</evidence>
<reference evidence="15" key="1">
    <citation type="submission" date="2023-02" db="EMBL/GenBank/DDBJ databases">
        <title>Identification and recombinant expression of a fungal hydrolase from Papiliotrema laurentii that hydrolyzes apple cutin and clears colloidal polyester polyurethane.</title>
        <authorList>
            <consortium name="DOE Joint Genome Institute"/>
            <person name="Roman V.A."/>
            <person name="Bojanowski C."/>
            <person name="Crable B.R."/>
            <person name="Wagner D.N."/>
            <person name="Hung C.S."/>
            <person name="Nadeau L.J."/>
            <person name="Schratz L."/>
            <person name="Haridas S."/>
            <person name="Pangilinan J."/>
            <person name="Lipzen A."/>
            <person name="Na H."/>
            <person name="Yan M."/>
            <person name="Ng V."/>
            <person name="Grigoriev I.V."/>
            <person name="Spatafora J.W."/>
            <person name="Barlow D."/>
            <person name="Biffinger J."/>
            <person name="Kelley-Loughnane N."/>
            <person name="Varaljay V.A."/>
            <person name="Crookes-Goodson W.J."/>
        </authorList>
    </citation>
    <scope>NUCLEOTIDE SEQUENCE</scope>
    <source>
        <strain evidence="15">5307AH</strain>
    </source>
</reference>